<feature type="region of interest" description="Disordered" evidence="1">
    <location>
        <begin position="65"/>
        <end position="157"/>
    </location>
</feature>
<evidence type="ECO:0000313" key="2">
    <source>
        <dbReference type="EMBL" id="KAK6120752.1"/>
    </source>
</evidence>
<accession>A0ABR0UE46</accession>
<feature type="compositionally biased region" description="Basic and acidic residues" evidence="1">
    <location>
        <begin position="141"/>
        <end position="157"/>
    </location>
</feature>
<gene>
    <name evidence="2" type="ORF">DH2020_045502</name>
</gene>
<proteinExistence type="predicted"/>
<keyword evidence="3" id="KW-1185">Reference proteome</keyword>
<evidence type="ECO:0000256" key="1">
    <source>
        <dbReference type="SAM" id="MobiDB-lite"/>
    </source>
</evidence>
<protein>
    <submittedName>
        <fullName evidence="2">Uncharacterized protein</fullName>
    </submittedName>
</protein>
<sequence length="280" mass="31639">MLVVEPGIGKKNYHIEYGRPAPSLVRAPPPLKPRRRRSLLLLGEGSAFLKKSHLTRRALRAPLKKKAATASRNHVVAKAREDLSQDPSYVENLNFGEEDKRNEGLEEKSRKTARSRKEARNGARSPSRCSSCIKNDPYSTRVEEEQRTGKQPDTKEAITLMKDKQTLEPIKDRHKLPLVLGQRIQEPSRVVKLYLEQYTLYRKTEIPKQPVDEPSSIGGSSVKSPIIGEVCPNTKGERNDQLIGEGEDYIDKERLNNEGISSRTHHARNKKQPSVASPRI</sequence>
<dbReference type="Proteomes" id="UP001318860">
    <property type="component" value="Unassembled WGS sequence"/>
</dbReference>
<organism evidence="2 3">
    <name type="scientific">Rehmannia glutinosa</name>
    <name type="common">Chinese foxglove</name>
    <dbReference type="NCBI Taxonomy" id="99300"/>
    <lineage>
        <taxon>Eukaryota</taxon>
        <taxon>Viridiplantae</taxon>
        <taxon>Streptophyta</taxon>
        <taxon>Embryophyta</taxon>
        <taxon>Tracheophyta</taxon>
        <taxon>Spermatophyta</taxon>
        <taxon>Magnoliopsida</taxon>
        <taxon>eudicotyledons</taxon>
        <taxon>Gunneridae</taxon>
        <taxon>Pentapetalae</taxon>
        <taxon>asterids</taxon>
        <taxon>lamiids</taxon>
        <taxon>Lamiales</taxon>
        <taxon>Orobanchaceae</taxon>
        <taxon>Rehmannieae</taxon>
        <taxon>Rehmannia</taxon>
    </lineage>
</organism>
<feature type="region of interest" description="Disordered" evidence="1">
    <location>
        <begin position="209"/>
        <end position="280"/>
    </location>
</feature>
<reference evidence="2 3" key="1">
    <citation type="journal article" date="2021" name="Comput. Struct. Biotechnol. J.">
        <title>De novo genome assembly of the potent medicinal plant Rehmannia glutinosa using nanopore technology.</title>
        <authorList>
            <person name="Ma L."/>
            <person name="Dong C."/>
            <person name="Song C."/>
            <person name="Wang X."/>
            <person name="Zheng X."/>
            <person name="Niu Y."/>
            <person name="Chen S."/>
            <person name="Feng W."/>
        </authorList>
    </citation>
    <scope>NUCLEOTIDE SEQUENCE [LARGE SCALE GENOMIC DNA]</scope>
    <source>
        <strain evidence="2">DH-2019</strain>
    </source>
</reference>
<comment type="caution">
    <text evidence="2">The sequence shown here is derived from an EMBL/GenBank/DDBJ whole genome shotgun (WGS) entry which is preliminary data.</text>
</comment>
<feature type="compositionally biased region" description="Basic and acidic residues" evidence="1">
    <location>
        <begin position="97"/>
        <end position="121"/>
    </location>
</feature>
<evidence type="ECO:0000313" key="3">
    <source>
        <dbReference type="Proteomes" id="UP001318860"/>
    </source>
</evidence>
<name>A0ABR0UE46_REHGL</name>
<dbReference type="EMBL" id="JABTTQ020003013">
    <property type="protein sequence ID" value="KAK6120752.1"/>
    <property type="molecule type" value="Genomic_DNA"/>
</dbReference>